<proteinExistence type="predicted"/>
<feature type="compositionally biased region" description="Polar residues" evidence="1">
    <location>
        <begin position="219"/>
        <end position="233"/>
    </location>
</feature>
<keyword evidence="4" id="KW-1185">Reference proteome</keyword>
<feature type="region of interest" description="Disordered" evidence="1">
    <location>
        <begin position="191"/>
        <end position="326"/>
    </location>
</feature>
<feature type="compositionally biased region" description="Basic and acidic residues" evidence="1">
    <location>
        <begin position="192"/>
        <end position="203"/>
    </location>
</feature>
<feature type="compositionally biased region" description="Polar residues" evidence="1">
    <location>
        <begin position="71"/>
        <end position="98"/>
    </location>
</feature>
<feature type="signal peptide" evidence="2">
    <location>
        <begin position="1"/>
        <end position="19"/>
    </location>
</feature>
<name>A0ABR1E830_NECAM</name>
<evidence type="ECO:0000313" key="4">
    <source>
        <dbReference type="Proteomes" id="UP001303046"/>
    </source>
</evidence>
<feature type="compositionally biased region" description="Basic and acidic residues" evidence="1">
    <location>
        <begin position="344"/>
        <end position="354"/>
    </location>
</feature>
<dbReference type="EMBL" id="JAVFWL010000005">
    <property type="protein sequence ID" value="KAK6758803.1"/>
    <property type="molecule type" value="Genomic_DNA"/>
</dbReference>
<comment type="caution">
    <text evidence="3">The sequence shown here is derived from an EMBL/GenBank/DDBJ whole genome shotgun (WGS) entry which is preliminary data.</text>
</comment>
<protein>
    <submittedName>
        <fullName evidence="3">Uncharacterized protein</fullName>
    </submittedName>
</protein>
<gene>
    <name evidence="3" type="primary">Necator_chrV.g20981</name>
    <name evidence="3" type="ORF">RB195_016188</name>
</gene>
<feature type="region of interest" description="Disordered" evidence="1">
    <location>
        <begin position="335"/>
        <end position="354"/>
    </location>
</feature>
<feature type="compositionally biased region" description="Basic and acidic residues" evidence="1">
    <location>
        <begin position="288"/>
        <end position="297"/>
    </location>
</feature>
<accession>A0ABR1E830</accession>
<evidence type="ECO:0000256" key="2">
    <source>
        <dbReference type="SAM" id="SignalP"/>
    </source>
</evidence>
<evidence type="ECO:0000313" key="3">
    <source>
        <dbReference type="EMBL" id="KAK6758803.1"/>
    </source>
</evidence>
<evidence type="ECO:0000256" key="1">
    <source>
        <dbReference type="SAM" id="MobiDB-lite"/>
    </source>
</evidence>
<reference evidence="3 4" key="1">
    <citation type="submission" date="2023-08" db="EMBL/GenBank/DDBJ databases">
        <title>A Necator americanus chromosomal reference genome.</title>
        <authorList>
            <person name="Ilik V."/>
            <person name="Petrzelkova K.J."/>
            <person name="Pardy F."/>
            <person name="Fuh T."/>
            <person name="Niatou-Singa F.S."/>
            <person name="Gouil Q."/>
            <person name="Baker L."/>
            <person name="Ritchie M.E."/>
            <person name="Jex A.R."/>
            <person name="Gazzola D."/>
            <person name="Li H."/>
            <person name="Toshio Fujiwara R."/>
            <person name="Zhan B."/>
            <person name="Aroian R.V."/>
            <person name="Pafco B."/>
            <person name="Schwarz E.M."/>
        </authorList>
    </citation>
    <scope>NUCLEOTIDE SEQUENCE [LARGE SCALE GENOMIC DNA]</scope>
    <source>
        <strain evidence="3 4">Aroian</strain>
        <tissue evidence="3">Whole animal</tissue>
    </source>
</reference>
<feature type="region of interest" description="Disordered" evidence="1">
    <location>
        <begin position="67"/>
        <end position="109"/>
    </location>
</feature>
<sequence>MVDIMFLLIFSMWSLNTCAKKKSDKTLISDRMPRAELKVPNSNQNRILKILYEPEMVVQEQMPITAEPIPATNQPSEDQRSVPQITDQVTDQRTTPANEGTLPSPGFAQKSAEESPAFILPDLTNKQSLNTMKSMETDLASLQENIKPFGSKFGGNVIAGSKETNQAIAVKSGVESVAFASKGVENVISGSRENEKLSNEKVSAESTENQSDDTDETCETQTVEEVKGSTNSKEIPLDKTPLSGCSPRLQEDSDGMEMGRTQTSQDESSGLKKVRQSRTTSSVQRLRLSNEHPDSVELNRTQKSPKKSRKNIEVLRTPPTVQSFRISKNNLHCTDLSNTQSENFSEKQEIYGSK</sequence>
<organism evidence="3 4">
    <name type="scientific">Necator americanus</name>
    <name type="common">Human hookworm</name>
    <dbReference type="NCBI Taxonomy" id="51031"/>
    <lineage>
        <taxon>Eukaryota</taxon>
        <taxon>Metazoa</taxon>
        <taxon>Ecdysozoa</taxon>
        <taxon>Nematoda</taxon>
        <taxon>Chromadorea</taxon>
        <taxon>Rhabditida</taxon>
        <taxon>Rhabditina</taxon>
        <taxon>Rhabditomorpha</taxon>
        <taxon>Strongyloidea</taxon>
        <taxon>Ancylostomatidae</taxon>
        <taxon>Bunostominae</taxon>
        <taxon>Necator</taxon>
    </lineage>
</organism>
<keyword evidence="2" id="KW-0732">Signal</keyword>
<dbReference type="Proteomes" id="UP001303046">
    <property type="component" value="Unassembled WGS sequence"/>
</dbReference>
<feature type="chain" id="PRO_5046772815" evidence="2">
    <location>
        <begin position="20"/>
        <end position="354"/>
    </location>
</feature>